<comment type="caution">
    <text evidence="2">The sequence shown here is derived from an EMBL/GenBank/DDBJ whole genome shotgun (WGS) entry which is preliminary data.</text>
</comment>
<organism evidence="2 3">
    <name type="scientific">Candidatus Gallimonas intestinavium</name>
    <dbReference type="NCBI Taxonomy" id="2838603"/>
    <lineage>
        <taxon>Bacteria</taxon>
        <taxon>Bacillati</taxon>
        <taxon>Bacillota</taxon>
        <taxon>Clostridia</taxon>
        <taxon>Candidatus Gallimonas</taxon>
    </lineage>
</organism>
<dbReference type="AlphaFoldDB" id="A0A9D2G4P9"/>
<feature type="compositionally biased region" description="Basic and acidic residues" evidence="1">
    <location>
        <begin position="11"/>
        <end position="20"/>
    </location>
</feature>
<gene>
    <name evidence="2" type="ORF">H9964_05930</name>
</gene>
<reference evidence="2" key="1">
    <citation type="journal article" date="2021" name="PeerJ">
        <title>Extensive microbial diversity within the chicken gut microbiome revealed by metagenomics and culture.</title>
        <authorList>
            <person name="Gilroy R."/>
            <person name="Ravi A."/>
            <person name="Getino M."/>
            <person name="Pursley I."/>
            <person name="Horton D.L."/>
            <person name="Alikhan N.F."/>
            <person name="Baker D."/>
            <person name="Gharbi K."/>
            <person name="Hall N."/>
            <person name="Watson M."/>
            <person name="Adriaenssens E.M."/>
            <person name="Foster-Nyarko E."/>
            <person name="Jarju S."/>
            <person name="Secka A."/>
            <person name="Antonio M."/>
            <person name="Oren A."/>
            <person name="Chaudhuri R.R."/>
            <person name="La Ragione R."/>
            <person name="Hildebrand F."/>
            <person name="Pallen M.J."/>
        </authorList>
    </citation>
    <scope>NUCLEOTIDE SEQUENCE</scope>
    <source>
        <strain evidence="2">ChiW7-2402</strain>
    </source>
</reference>
<feature type="compositionally biased region" description="Polar residues" evidence="1">
    <location>
        <begin position="1"/>
        <end position="10"/>
    </location>
</feature>
<reference evidence="2" key="2">
    <citation type="submission" date="2021-04" db="EMBL/GenBank/DDBJ databases">
        <authorList>
            <person name="Gilroy R."/>
        </authorList>
    </citation>
    <scope>NUCLEOTIDE SEQUENCE</scope>
    <source>
        <strain evidence="2">ChiW7-2402</strain>
    </source>
</reference>
<evidence type="ECO:0000313" key="3">
    <source>
        <dbReference type="Proteomes" id="UP000824102"/>
    </source>
</evidence>
<feature type="region of interest" description="Disordered" evidence="1">
    <location>
        <begin position="1"/>
        <end position="20"/>
    </location>
</feature>
<dbReference type="Proteomes" id="UP000824102">
    <property type="component" value="Unassembled WGS sequence"/>
</dbReference>
<protein>
    <submittedName>
        <fullName evidence="2">Uncharacterized protein</fullName>
    </submittedName>
</protein>
<evidence type="ECO:0000313" key="2">
    <source>
        <dbReference type="EMBL" id="HIZ73099.1"/>
    </source>
</evidence>
<accession>A0A9D2G4P9</accession>
<sequence>MANDFKSFSSQKKELPKEWQEAASRASAALEGRGGEDILREILARAEAAKRAGTLSNAEIDAFAAQLAPALDAQGRRRLMKIAEKLKRL</sequence>
<proteinExistence type="predicted"/>
<name>A0A9D2G4P9_9FIRM</name>
<dbReference type="EMBL" id="DXBB01000079">
    <property type="protein sequence ID" value="HIZ73099.1"/>
    <property type="molecule type" value="Genomic_DNA"/>
</dbReference>
<evidence type="ECO:0000256" key="1">
    <source>
        <dbReference type="SAM" id="MobiDB-lite"/>
    </source>
</evidence>